<feature type="compositionally biased region" description="Basic and acidic residues" evidence="1">
    <location>
        <begin position="94"/>
        <end position="107"/>
    </location>
</feature>
<protein>
    <submittedName>
        <fullName evidence="2">Thiamine pyrophosphate enzyme, N-terminal TPP binding domain</fullName>
    </submittedName>
</protein>
<feature type="region of interest" description="Disordered" evidence="1">
    <location>
        <begin position="88"/>
        <end position="107"/>
    </location>
</feature>
<organism evidence="2 3">
    <name type="scientific">Streptomyces harbinensis</name>
    <dbReference type="NCBI Taxonomy" id="1176198"/>
    <lineage>
        <taxon>Bacteria</taxon>
        <taxon>Bacillati</taxon>
        <taxon>Actinomycetota</taxon>
        <taxon>Actinomycetes</taxon>
        <taxon>Kitasatosporales</taxon>
        <taxon>Streptomycetaceae</taxon>
        <taxon>Streptomyces</taxon>
    </lineage>
</organism>
<proteinExistence type="predicted"/>
<evidence type="ECO:0000313" key="3">
    <source>
        <dbReference type="Proteomes" id="UP000198873"/>
    </source>
</evidence>
<dbReference type="SUPFAM" id="SSF52518">
    <property type="entry name" value="Thiamin diphosphate-binding fold (THDP-binding)"/>
    <property type="match status" value="1"/>
</dbReference>
<dbReference type="Proteomes" id="UP000198873">
    <property type="component" value="Unassembled WGS sequence"/>
</dbReference>
<dbReference type="GO" id="GO:0000287">
    <property type="term" value="F:magnesium ion binding"/>
    <property type="evidence" value="ECO:0007669"/>
    <property type="project" value="UniProtKB-ARBA"/>
</dbReference>
<dbReference type="AlphaFoldDB" id="A0A1I6P999"/>
<accession>A0A1I6P999</accession>
<name>A0A1I6P999_9ACTN</name>
<gene>
    <name evidence="2" type="ORF">SAMN05444716_101359</name>
</gene>
<sequence length="107" mass="11891">MGEKVADYLLRRLREWGVEHVFAYAGDGINGLLAADRPFVAEFVTDPAIPPIPPHATWSQAKSTATALIEGDPDRAHVVKDGLKQKLQEFLPGRPDRAPHRREKDTP</sequence>
<dbReference type="Gene3D" id="3.40.50.970">
    <property type="match status" value="1"/>
</dbReference>
<keyword evidence="3" id="KW-1185">Reference proteome</keyword>
<evidence type="ECO:0000313" key="2">
    <source>
        <dbReference type="EMBL" id="SFS36792.1"/>
    </source>
</evidence>
<reference evidence="3" key="1">
    <citation type="submission" date="2016-10" db="EMBL/GenBank/DDBJ databases">
        <authorList>
            <person name="Varghese N."/>
            <person name="Submissions S."/>
        </authorList>
    </citation>
    <scope>NUCLEOTIDE SEQUENCE [LARGE SCALE GENOMIC DNA]</scope>
    <source>
        <strain evidence="3">CGMCC 4.7047</strain>
    </source>
</reference>
<dbReference type="EMBL" id="FPAB01000001">
    <property type="protein sequence ID" value="SFS36792.1"/>
    <property type="molecule type" value="Genomic_DNA"/>
</dbReference>
<dbReference type="InterPro" id="IPR029061">
    <property type="entry name" value="THDP-binding"/>
</dbReference>
<dbReference type="RefSeq" id="WP_019432300.1">
    <property type="nucleotide sequence ID" value="NZ_CP054938.1"/>
</dbReference>
<evidence type="ECO:0000256" key="1">
    <source>
        <dbReference type="SAM" id="MobiDB-lite"/>
    </source>
</evidence>
<dbReference type="STRING" id="1176198.SAMN05444716_101359"/>